<comment type="similarity">
    <text evidence="1">Belongs to the UPF0213 family.</text>
</comment>
<evidence type="ECO:0000313" key="4">
    <source>
        <dbReference type="Proteomes" id="UP000231464"/>
    </source>
</evidence>
<feature type="domain" description="GIY-YIG" evidence="2">
    <location>
        <begin position="9"/>
        <end position="85"/>
    </location>
</feature>
<reference evidence="4" key="1">
    <citation type="submission" date="2017-09" db="EMBL/GenBank/DDBJ databases">
        <title>Depth-based differentiation of microbial function through sediment-hosted aquifers and enrichment of novel symbionts in the deep terrestrial subsurface.</title>
        <authorList>
            <person name="Probst A.J."/>
            <person name="Ladd B."/>
            <person name="Jarett J.K."/>
            <person name="Geller-Mcgrath D.E."/>
            <person name="Sieber C.M.K."/>
            <person name="Emerson J.B."/>
            <person name="Anantharaman K."/>
            <person name="Thomas B.C."/>
            <person name="Malmstrom R."/>
            <person name="Stieglmeier M."/>
            <person name="Klingl A."/>
            <person name="Woyke T."/>
            <person name="Ryan C.M."/>
            <person name="Banfield J.F."/>
        </authorList>
    </citation>
    <scope>NUCLEOTIDE SEQUENCE [LARGE SCALE GENOMIC DNA]</scope>
</reference>
<dbReference type="AlphaFoldDB" id="A0A2M6WA02"/>
<dbReference type="InterPro" id="IPR035901">
    <property type="entry name" value="GIY-YIG_endonuc_sf"/>
</dbReference>
<dbReference type="InterPro" id="IPR050190">
    <property type="entry name" value="UPF0213_domain"/>
</dbReference>
<dbReference type="PROSITE" id="PS50164">
    <property type="entry name" value="GIY_YIG"/>
    <property type="match status" value="1"/>
</dbReference>
<dbReference type="SUPFAM" id="SSF82771">
    <property type="entry name" value="GIY-YIG endonuclease"/>
    <property type="match status" value="1"/>
</dbReference>
<dbReference type="SMART" id="SM00465">
    <property type="entry name" value="GIYc"/>
    <property type="match status" value="1"/>
</dbReference>
<name>A0A2M6WA02_9BACT</name>
<dbReference type="Pfam" id="PF01541">
    <property type="entry name" value="GIY-YIG"/>
    <property type="match status" value="1"/>
</dbReference>
<comment type="caution">
    <text evidence="3">The sequence shown here is derived from an EMBL/GenBank/DDBJ whole genome shotgun (WGS) entry which is preliminary data.</text>
</comment>
<evidence type="ECO:0000259" key="2">
    <source>
        <dbReference type="PROSITE" id="PS50164"/>
    </source>
</evidence>
<dbReference type="PANTHER" id="PTHR34477:SF5">
    <property type="entry name" value="BSL5627 PROTEIN"/>
    <property type="match status" value="1"/>
</dbReference>
<dbReference type="InterPro" id="IPR000305">
    <property type="entry name" value="GIY-YIG_endonuc"/>
</dbReference>
<dbReference type="Gene3D" id="3.40.1440.10">
    <property type="entry name" value="GIY-YIG endonuclease"/>
    <property type="match status" value="1"/>
</dbReference>
<accession>A0A2M6WA02</accession>
<sequence>MKIYQRFQKTYWVYILASQKNGTLYIGLTNNLERRIYEHKNHLIKGFTQQYHIHSLVYYEYFYNINDAINREKQLKKWNRSWKLKLIEKENPLWQDLSNNWFNPPGFPPTRE</sequence>
<evidence type="ECO:0000256" key="1">
    <source>
        <dbReference type="ARBA" id="ARBA00007435"/>
    </source>
</evidence>
<protein>
    <submittedName>
        <fullName evidence="3">Excinuclease ABC subunit C</fullName>
    </submittedName>
</protein>
<dbReference type="CDD" id="cd10448">
    <property type="entry name" value="GIY-YIG_unchar_3"/>
    <property type="match status" value="1"/>
</dbReference>
<dbReference type="PANTHER" id="PTHR34477">
    <property type="entry name" value="UPF0213 PROTEIN YHBQ"/>
    <property type="match status" value="1"/>
</dbReference>
<dbReference type="Proteomes" id="UP000231464">
    <property type="component" value="Unassembled WGS sequence"/>
</dbReference>
<evidence type="ECO:0000313" key="3">
    <source>
        <dbReference type="EMBL" id="PIT89648.1"/>
    </source>
</evidence>
<gene>
    <name evidence="3" type="ORF">COU23_02795</name>
</gene>
<organism evidence="3 4">
    <name type="scientific">Candidatus Kuenenbacteria bacterium CG10_big_fil_rev_8_21_14_0_10_36_11</name>
    <dbReference type="NCBI Taxonomy" id="1974618"/>
    <lineage>
        <taxon>Bacteria</taxon>
        <taxon>Candidatus Kueneniibacteriota</taxon>
    </lineage>
</organism>
<dbReference type="EMBL" id="PFBP01000044">
    <property type="protein sequence ID" value="PIT89648.1"/>
    <property type="molecule type" value="Genomic_DNA"/>
</dbReference>
<proteinExistence type="inferred from homology"/>